<keyword evidence="3" id="KW-1185">Reference proteome</keyword>
<protein>
    <recommendedName>
        <fullName evidence="4">F-box domain-containing protein</fullName>
    </recommendedName>
</protein>
<dbReference type="EMBL" id="JBBJCI010000344">
    <property type="protein sequence ID" value="KAK7234152.1"/>
    <property type="molecule type" value="Genomic_DNA"/>
</dbReference>
<proteinExistence type="predicted"/>
<reference evidence="2 3" key="1">
    <citation type="submission" date="2024-03" db="EMBL/GenBank/DDBJ databases">
        <title>Aureococcus anophagefferens CCMP1851 and Kratosvirus quantuckense: Draft genome of a second virus-susceptible host strain in the model system.</title>
        <authorList>
            <person name="Chase E."/>
            <person name="Truchon A.R."/>
            <person name="Schepens W."/>
            <person name="Wilhelm S.W."/>
        </authorList>
    </citation>
    <scope>NUCLEOTIDE SEQUENCE [LARGE SCALE GENOMIC DNA]</scope>
    <source>
        <strain evidence="2 3">CCMP1851</strain>
    </source>
</reference>
<evidence type="ECO:0000256" key="1">
    <source>
        <dbReference type="SAM" id="MobiDB-lite"/>
    </source>
</evidence>
<comment type="caution">
    <text evidence="2">The sequence shown here is derived from an EMBL/GenBank/DDBJ whole genome shotgun (WGS) entry which is preliminary data.</text>
</comment>
<feature type="region of interest" description="Disordered" evidence="1">
    <location>
        <begin position="597"/>
        <end position="671"/>
    </location>
</feature>
<accession>A0ABR1FNI1</accession>
<organism evidence="2 3">
    <name type="scientific">Aureococcus anophagefferens</name>
    <name type="common">Harmful bloom alga</name>
    <dbReference type="NCBI Taxonomy" id="44056"/>
    <lineage>
        <taxon>Eukaryota</taxon>
        <taxon>Sar</taxon>
        <taxon>Stramenopiles</taxon>
        <taxon>Ochrophyta</taxon>
        <taxon>Pelagophyceae</taxon>
        <taxon>Pelagomonadales</taxon>
        <taxon>Pelagomonadaceae</taxon>
        <taxon>Aureococcus</taxon>
    </lineage>
</organism>
<evidence type="ECO:0000313" key="3">
    <source>
        <dbReference type="Proteomes" id="UP001363151"/>
    </source>
</evidence>
<dbReference type="Proteomes" id="UP001363151">
    <property type="component" value="Unassembled WGS sequence"/>
</dbReference>
<evidence type="ECO:0000313" key="2">
    <source>
        <dbReference type="EMBL" id="KAK7234152.1"/>
    </source>
</evidence>
<gene>
    <name evidence="2" type="ORF">SO694_0042700</name>
</gene>
<name>A0ABR1FNI1_AURAN</name>
<evidence type="ECO:0008006" key="4">
    <source>
        <dbReference type="Google" id="ProtNLM"/>
    </source>
</evidence>
<sequence length="671" mass="73321">MTALTGFTKEEVVGLSYASLIAPLRLSDAYRAAVLEWVRARRGPSIDEVVGPWLGWKIPLPLPLRDGGGRWIELLAWWTGPTKSECWLGGGLFSLRAALLPATVAAAPEATAFDRVPDDAFGVALDALSYRERVALAATCAGLRERLKPRPIATDVERRFLLEVVDVVRRALHRPGKQSRASEFSANWSAALPALHARVVAALGGAKYIKMSAGKQGVDKWTVSLPDASGGAAFSGLLLELTARLLRSDVGVGSRPASAAVTPNVFEAPPDLTCLEVHIEYFLSPKKRWCVDYALAPAADWCRLVVPATLTMHQFHRVVIQAMTCGDDPGGSCRTWSSTMGRFSIEVDKTADWHKSCLQKGLHQRLSLDGGGVYSHLSEHVNPFRACEHRTCLGAVLYRRGARLTLMGGACDKIPDYRITLERAYAVEPRPGLLDGRNVGLARCLKGKASRRRSEPWSKEAANAQLRTDKAYLRKSLWRDDATGSSLALPWCATRRERYFYSKPTPLPLRLVAPDFRPVALAGEPPLPASPDAPECAPGGAFQRYISGDPERVKTKYCWDRGGKWCYNSGDGGEETDDVDSDDDALAFLVRKRKRVSASLAPPAPPGQRRSRQQRTATSAAIDASAEPGAPPRTAWKPPPPPRQSYYDRPSGKRRKGPALPLPLCLASRRS</sequence>